<name>A0A3P6NQT9_TAEAS</name>
<dbReference type="AlphaFoldDB" id="A0A3P6NQT9"/>
<proteinExistence type="predicted"/>
<reference evidence="2 3" key="1">
    <citation type="submission" date="2018-11" db="EMBL/GenBank/DDBJ databases">
        <authorList>
            <consortium name="Pathogen Informatics"/>
        </authorList>
    </citation>
    <scope>NUCLEOTIDE SEQUENCE [LARGE SCALE GENOMIC DNA]</scope>
</reference>
<gene>
    <name evidence="2" type="ORF">TASK_LOCUS3012</name>
</gene>
<dbReference type="GO" id="GO:0006355">
    <property type="term" value="P:regulation of DNA-templated transcription"/>
    <property type="evidence" value="ECO:0007669"/>
    <property type="project" value="InterPro"/>
</dbReference>
<keyword evidence="3" id="KW-1185">Reference proteome</keyword>
<evidence type="ECO:0000313" key="3">
    <source>
        <dbReference type="Proteomes" id="UP000282613"/>
    </source>
</evidence>
<dbReference type="Gene3D" id="1.10.246.20">
    <property type="entry name" value="Coactivator CBP, KIX domain"/>
    <property type="match status" value="1"/>
</dbReference>
<evidence type="ECO:0000256" key="1">
    <source>
        <dbReference type="ARBA" id="ARBA00023242"/>
    </source>
</evidence>
<keyword evidence="1" id="KW-0539">Nucleus</keyword>
<accession>A0A3P6NQT9</accession>
<protein>
    <submittedName>
        <fullName evidence="2">Uncharacterized protein</fullName>
    </submittedName>
</protein>
<dbReference type="EMBL" id="UYRS01004798">
    <property type="protein sequence ID" value="VDK26882.1"/>
    <property type="molecule type" value="Genomic_DNA"/>
</dbReference>
<dbReference type="GO" id="GO:0003712">
    <property type="term" value="F:transcription coregulator activity"/>
    <property type="evidence" value="ECO:0007669"/>
    <property type="project" value="InterPro"/>
</dbReference>
<dbReference type="Proteomes" id="UP000282613">
    <property type="component" value="Unassembled WGS sequence"/>
</dbReference>
<evidence type="ECO:0000313" key="2">
    <source>
        <dbReference type="EMBL" id="VDK26882.1"/>
    </source>
</evidence>
<dbReference type="SUPFAM" id="SSF47040">
    <property type="entry name" value="Kix domain of CBP (creb binding protein)"/>
    <property type="match status" value="1"/>
</dbReference>
<organism evidence="2 3">
    <name type="scientific">Taenia asiatica</name>
    <name type="common">Asian tapeworm</name>
    <dbReference type="NCBI Taxonomy" id="60517"/>
    <lineage>
        <taxon>Eukaryota</taxon>
        <taxon>Metazoa</taxon>
        <taxon>Spiralia</taxon>
        <taxon>Lophotrochozoa</taxon>
        <taxon>Platyhelminthes</taxon>
        <taxon>Cestoda</taxon>
        <taxon>Eucestoda</taxon>
        <taxon>Cyclophyllidea</taxon>
        <taxon>Taeniidae</taxon>
        <taxon>Taenia</taxon>
    </lineage>
</organism>
<dbReference type="InterPro" id="IPR036529">
    <property type="entry name" value="KIX_dom_sf"/>
</dbReference>
<sequence length="116" mass="13861">MHFCDCEDQQCSVCEPMKNATERRFYPVEREAEQTNRTFTLTRKERGEVIYEMTMQIADSPDLTDMHNPRTEHAIRHAKCFEHYAYNKANVVEEYDNLIENYVLCRGRLLARHRSL</sequence>